<sequence length="307" mass="33783">MRKPTLFLLSVLLLGGCSIGEEKQIVHSELHQISSMEMVAKQDYVQKISVIDPRTNKVIKVFNPNEFLNEEEYKTMLEGFAKEVASGIDQPMKPAKINTNGELIPGQSKMIMHEKELVNRLLESSLFTKEVELPITETPPNVTEDTVVGLDEVVLGSFTTYFDASVKGRVFNIAKSANEINNIVLGPGDHFYFNSIIGNASKANGYQLATVIVNKEFVPGYGGGVCQTSSTLYNAVAEAGLEILELHHHSKSVGYVPVGKDATVAYGYKDFKFANNRPYPVVLKANVNENAGTIEFQIRSAVNYVSN</sequence>
<gene>
    <name evidence="1" type="ORF">MJG50_20665</name>
</gene>
<accession>A0AAW5E481</accession>
<dbReference type="Proteomes" id="UP001431131">
    <property type="component" value="Unassembled WGS sequence"/>
</dbReference>
<dbReference type="Pfam" id="PF04294">
    <property type="entry name" value="VanW"/>
    <property type="match status" value="1"/>
</dbReference>
<reference evidence="1" key="1">
    <citation type="submission" date="2022-02" db="EMBL/GenBank/DDBJ databases">
        <title>Fredinandcohnia quinoae sp. nov. isolated from Chenopodium quinoa seeds.</title>
        <authorList>
            <person name="Saati-Santamaria Z."/>
            <person name="Flores-Felix J.D."/>
            <person name="Igual J.M."/>
            <person name="Velazquez E."/>
            <person name="Garcia-Fraile P."/>
            <person name="Martinez-Molina E."/>
        </authorList>
    </citation>
    <scope>NUCLEOTIDE SEQUENCE</scope>
    <source>
        <strain evidence="1">SECRCQ15</strain>
    </source>
</reference>
<dbReference type="PROSITE" id="PS51257">
    <property type="entry name" value="PROKAR_LIPOPROTEIN"/>
    <property type="match status" value="1"/>
</dbReference>
<dbReference type="PANTHER" id="PTHR35788:SF1">
    <property type="entry name" value="EXPORTED PROTEIN"/>
    <property type="match status" value="1"/>
</dbReference>
<dbReference type="InterPro" id="IPR007391">
    <property type="entry name" value="Vancomycin_resist_VanW"/>
</dbReference>
<protein>
    <submittedName>
        <fullName evidence="1">VanW family protein</fullName>
    </submittedName>
</protein>
<dbReference type="InterPro" id="IPR052913">
    <property type="entry name" value="Glycopeptide_resist_protein"/>
</dbReference>
<name>A0AAW5E481_9BACI</name>
<organism evidence="1 2">
    <name type="scientific">Fredinandcohnia quinoae</name>
    <dbReference type="NCBI Taxonomy" id="2918902"/>
    <lineage>
        <taxon>Bacteria</taxon>
        <taxon>Bacillati</taxon>
        <taxon>Bacillota</taxon>
        <taxon>Bacilli</taxon>
        <taxon>Bacillales</taxon>
        <taxon>Bacillaceae</taxon>
        <taxon>Fredinandcohnia</taxon>
    </lineage>
</organism>
<evidence type="ECO:0000313" key="2">
    <source>
        <dbReference type="Proteomes" id="UP001431131"/>
    </source>
</evidence>
<keyword evidence="2" id="KW-1185">Reference proteome</keyword>
<dbReference type="PANTHER" id="PTHR35788">
    <property type="entry name" value="EXPORTED PROTEIN-RELATED"/>
    <property type="match status" value="1"/>
</dbReference>
<dbReference type="RefSeq" id="WP_240257671.1">
    <property type="nucleotide sequence ID" value="NZ_JAKTTI010000053.1"/>
</dbReference>
<proteinExistence type="predicted"/>
<comment type="caution">
    <text evidence="1">The sequence shown here is derived from an EMBL/GenBank/DDBJ whole genome shotgun (WGS) entry which is preliminary data.</text>
</comment>
<dbReference type="AlphaFoldDB" id="A0AAW5E481"/>
<dbReference type="EMBL" id="JAKTTI010000053">
    <property type="protein sequence ID" value="MCH1627752.1"/>
    <property type="molecule type" value="Genomic_DNA"/>
</dbReference>
<evidence type="ECO:0000313" key="1">
    <source>
        <dbReference type="EMBL" id="MCH1627752.1"/>
    </source>
</evidence>